<reference evidence="1 2" key="1">
    <citation type="journal article" date="2016" name="Nat. Commun.">
        <title>Thousands of microbial genomes shed light on interconnected biogeochemical processes in an aquifer system.</title>
        <authorList>
            <person name="Anantharaman K."/>
            <person name="Brown C.T."/>
            <person name="Hug L.A."/>
            <person name="Sharon I."/>
            <person name="Castelle C.J."/>
            <person name="Probst A.J."/>
            <person name="Thomas B.C."/>
            <person name="Singh A."/>
            <person name="Wilkins M.J."/>
            <person name="Karaoz U."/>
            <person name="Brodie E.L."/>
            <person name="Williams K.H."/>
            <person name="Hubbard S.S."/>
            <person name="Banfield J.F."/>
        </authorList>
    </citation>
    <scope>NUCLEOTIDE SEQUENCE [LARGE SCALE GENOMIC DNA]</scope>
</reference>
<gene>
    <name evidence="1" type="ORF">A2Z33_06270</name>
</gene>
<organism evidence="1 2">
    <name type="scientific">Candidatus Gottesmanbacteria bacterium RBG_16_52_11</name>
    <dbReference type="NCBI Taxonomy" id="1798374"/>
    <lineage>
        <taxon>Bacteria</taxon>
        <taxon>Candidatus Gottesmaniibacteriota</taxon>
    </lineage>
</organism>
<protein>
    <submittedName>
        <fullName evidence="1">Uncharacterized protein</fullName>
    </submittedName>
</protein>
<dbReference type="EMBL" id="MFJD01000001">
    <property type="protein sequence ID" value="OGG04879.1"/>
    <property type="molecule type" value="Genomic_DNA"/>
</dbReference>
<evidence type="ECO:0000313" key="2">
    <source>
        <dbReference type="Proteomes" id="UP000178448"/>
    </source>
</evidence>
<comment type="caution">
    <text evidence="1">The sequence shown here is derived from an EMBL/GenBank/DDBJ whole genome shotgun (WGS) entry which is preliminary data.</text>
</comment>
<evidence type="ECO:0000313" key="1">
    <source>
        <dbReference type="EMBL" id="OGG04879.1"/>
    </source>
</evidence>
<name>A0A1F5YXF4_9BACT</name>
<proteinExistence type="predicted"/>
<sequence>MTMKIFNDIPEDVKDKVDKWLGNISGLDSLIKINDVVRALQTESDLIGGETFHIPLKRLANLRVEDREAIFQKLMAIGILIAGTDQVNVDDKPSLANEETSWVAVHTDRLAYVLNQLQEKINILGSEETNNTSSQIPQVIKLPYGWRLEEKMGMAELLNNNEIRYTFKMLARKPYKYFLHFCINYGKEIGYPDLVRLDSSVTEHANHLTHKNVRSVRSYLNKLFKKSKIPFEILLTNERFSLTIHR</sequence>
<accession>A0A1F5YXF4</accession>
<dbReference type="Proteomes" id="UP000178448">
    <property type="component" value="Unassembled WGS sequence"/>
</dbReference>
<dbReference type="AlphaFoldDB" id="A0A1F5YXF4"/>
<dbReference type="STRING" id="1798374.A2Z33_06270"/>